<proteinExistence type="predicted"/>
<gene>
    <name evidence="1" type="ORF">IAB93_04760</name>
</gene>
<dbReference type="EMBL" id="JADIME010000048">
    <property type="protein sequence ID" value="MBO8465292.1"/>
    <property type="molecule type" value="Genomic_DNA"/>
</dbReference>
<protein>
    <submittedName>
        <fullName evidence="1">Uncharacterized protein</fullName>
    </submittedName>
</protein>
<accession>A0A9D9I3N5</accession>
<sequence length="50" mass="5412">MDLKNVVTCMEFAAAKLQDALDGMSAGELEDILVEAENLLDEARESLGLE</sequence>
<organism evidence="1 2">
    <name type="scientific">Candidatus Merdivivens pullistercoris</name>
    <dbReference type="NCBI Taxonomy" id="2840873"/>
    <lineage>
        <taxon>Bacteria</taxon>
        <taxon>Pseudomonadati</taxon>
        <taxon>Bacteroidota</taxon>
        <taxon>Bacteroidia</taxon>
        <taxon>Bacteroidales</taxon>
        <taxon>Muribaculaceae</taxon>
        <taxon>Muribaculaceae incertae sedis</taxon>
        <taxon>Candidatus Merdivivens</taxon>
    </lineage>
</organism>
<reference evidence="1" key="1">
    <citation type="submission" date="2020-10" db="EMBL/GenBank/DDBJ databases">
        <authorList>
            <person name="Gilroy R."/>
        </authorList>
    </citation>
    <scope>NUCLEOTIDE SEQUENCE</scope>
    <source>
        <strain evidence="1">10037</strain>
    </source>
</reference>
<reference evidence="1" key="2">
    <citation type="journal article" date="2021" name="PeerJ">
        <title>Extensive microbial diversity within the chicken gut microbiome revealed by metagenomics and culture.</title>
        <authorList>
            <person name="Gilroy R."/>
            <person name="Ravi A."/>
            <person name="Getino M."/>
            <person name="Pursley I."/>
            <person name="Horton D.L."/>
            <person name="Alikhan N.F."/>
            <person name="Baker D."/>
            <person name="Gharbi K."/>
            <person name="Hall N."/>
            <person name="Watson M."/>
            <person name="Adriaenssens E.M."/>
            <person name="Foster-Nyarko E."/>
            <person name="Jarju S."/>
            <person name="Secka A."/>
            <person name="Antonio M."/>
            <person name="Oren A."/>
            <person name="Chaudhuri R.R."/>
            <person name="La Ragione R."/>
            <person name="Hildebrand F."/>
            <person name="Pallen M.J."/>
        </authorList>
    </citation>
    <scope>NUCLEOTIDE SEQUENCE</scope>
    <source>
        <strain evidence="1">10037</strain>
    </source>
</reference>
<comment type="caution">
    <text evidence="1">The sequence shown here is derived from an EMBL/GenBank/DDBJ whole genome shotgun (WGS) entry which is preliminary data.</text>
</comment>
<evidence type="ECO:0000313" key="2">
    <source>
        <dbReference type="Proteomes" id="UP000823597"/>
    </source>
</evidence>
<name>A0A9D9I3N5_9BACT</name>
<dbReference type="AlphaFoldDB" id="A0A9D9I3N5"/>
<dbReference type="Proteomes" id="UP000823597">
    <property type="component" value="Unassembled WGS sequence"/>
</dbReference>
<evidence type="ECO:0000313" key="1">
    <source>
        <dbReference type="EMBL" id="MBO8465292.1"/>
    </source>
</evidence>